<dbReference type="InterPro" id="IPR027417">
    <property type="entry name" value="P-loop_NTPase"/>
</dbReference>
<sequence length="310" mass="35548">MHPKNFVICDVEQEYGKNLMKAIGMHRELGFQMHLFQELDQLKEFSKQKTVHIMLLGEDYPAQERRLIEADKRYVLVKGGERELLPGEKGIYKYQSSDMILGSILEETVSAGEALIRKSINTTKGQLIGIYSPIHRVGKTKFAINLGMDLAKSGPVLYLNLEEYSGDGYYFPEKEEANLGDLLYYIRQETGNLGLRISAIAGQVKGLDYISPMPVIQDLRSVKEKEWINLFEEIFANCIYRTVILDLGDGIDGLYEILRRCYTVYTPYIEEPVSQAKLKQYVRNLRQTGYEDVLEHTIQKKIEVRAGEDT</sequence>
<dbReference type="Gene3D" id="3.40.50.300">
    <property type="entry name" value="P-loop containing nucleotide triphosphate hydrolases"/>
    <property type="match status" value="1"/>
</dbReference>
<dbReference type="AlphaFoldDB" id="A0A4R3K984"/>
<protein>
    <submittedName>
        <fullName evidence="1">Uncharacterized protein</fullName>
    </submittedName>
</protein>
<evidence type="ECO:0000313" key="1">
    <source>
        <dbReference type="EMBL" id="TCS79468.1"/>
    </source>
</evidence>
<dbReference type="RefSeq" id="WP_132380455.1">
    <property type="nucleotide sequence ID" value="NZ_DAIPCY010000036.1"/>
</dbReference>
<dbReference type="OrthoDB" id="9777019at2"/>
<organism evidence="1 2">
    <name type="scientific">Muricomes intestini</name>
    <dbReference type="NCBI Taxonomy" id="1796634"/>
    <lineage>
        <taxon>Bacteria</taxon>
        <taxon>Bacillati</taxon>
        <taxon>Bacillota</taxon>
        <taxon>Clostridia</taxon>
        <taxon>Lachnospirales</taxon>
        <taxon>Lachnospiraceae</taxon>
        <taxon>Muricomes</taxon>
    </lineage>
</organism>
<accession>A0A4R3K984</accession>
<reference evidence="1 2" key="1">
    <citation type="submission" date="2019-03" db="EMBL/GenBank/DDBJ databases">
        <title>Genomic Encyclopedia of Type Strains, Phase IV (KMG-IV): sequencing the most valuable type-strain genomes for metagenomic binning, comparative biology and taxonomic classification.</title>
        <authorList>
            <person name="Goeker M."/>
        </authorList>
    </citation>
    <scope>NUCLEOTIDE SEQUENCE [LARGE SCALE GENOMIC DNA]</scope>
    <source>
        <strain evidence="1 2">DSM 29489</strain>
    </source>
</reference>
<gene>
    <name evidence="1" type="ORF">EDD59_10849</name>
</gene>
<proteinExistence type="predicted"/>
<dbReference type="Proteomes" id="UP000295726">
    <property type="component" value="Unassembled WGS sequence"/>
</dbReference>
<keyword evidence="2" id="KW-1185">Reference proteome</keyword>
<dbReference type="EMBL" id="SLZZ01000008">
    <property type="protein sequence ID" value="TCS79468.1"/>
    <property type="molecule type" value="Genomic_DNA"/>
</dbReference>
<dbReference type="Gene3D" id="3.40.50.10850">
    <property type="entry name" value="Ntrc-like two-domain protein"/>
    <property type="match status" value="1"/>
</dbReference>
<evidence type="ECO:0000313" key="2">
    <source>
        <dbReference type="Proteomes" id="UP000295726"/>
    </source>
</evidence>
<name>A0A4R3K984_9FIRM</name>
<comment type="caution">
    <text evidence="1">The sequence shown here is derived from an EMBL/GenBank/DDBJ whole genome shotgun (WGS) entry which is preliminary data.</text>
</comment>